<sequence length="105" mass="11793">MGKLTKVDSLLVRRASEKRFRSAVEGESRSSSSLVTSPHRLHAALFKRSLLASSLCQRMAAKYTSLREEYYNSLLLLWIPTGFSSPSRTSSLVKSRMQSIRLTSP</sequence>
<name>A0ABV0NB69_9TELE</name>
<organism evidence="2 3">
    <name type="scientific">Goodea atripinnis</name>
    <dbReference type="NCBI Taxonomy" id="208336"/>
    <lineage>
        <taxon>Eukaryota</taxon>
        <taxon>Metazoa</taxon>
        <taxon>Chordata</taxon>
        <taxon>Craniata</taxon>
        <taxon>Vertebrata</taxon>
        <taxon>Euteleostomi</taxon>
        <taxon>Actinopterygii</taxon>
        <taxon>Neopterygii</taxon>
        <taxon>Teleostei</taxon>
        <taxon>Neoteleostei</taxon>
        <taxon>Acanthomorphata</taxon>
        <taxon>Ovalentaria</taxon>
        <taxon>Atherinomorphae</taxon>
        <taxon>Cyprinodontiformes</taxon>
        <taxon>Goodeidae</taxon>
        <taxon>Goodea</taxon>
    </lineage>
</organism>
<evidence type="ECO:0000256" key="1">
    <source>
        <dbReference type="SAM" id="MobiDB-lite"/>
    </source>
</evidence>
<feature type="region of interest" description="Disordered" evidence="1">
    <location>
        <begin position="82"/>
        <end position="105"/>
    </location>
</feature>
<keyword evidence="3" id="KW-1185">Reference proteome</keyword>
<evidence type="ECO:0000313" key="2">
    <source>
        <dbReference type="EMBL" id="MEQ2168618.1"/>
    </source>
</evidence>
<protein>
    <submittedName>
        <fullName evidence="2">Uncharacterized protein</fullName>
    </submittedName>
</protein>
<evidence type="ECO:0000313" key="3">
    <source>
        <dbReference type="Proteomes" id="UP001476798"/>
    </source>
</evidence>
<accession>A0ABV0NB69</accession>
<dbReference type="Proteomes" id="UP001476798">
    <property type="component" value="Unassembled WGS sequence"/>
</dbReference>
<proteinExistence type="predicted"/>
<reference evidence="2 3" key="1">
    <citation type="submission" date="2021-06" db="EMBL/GenBank/DDBJ databases">
        <authorList>
            <person name="Palmer J.M."/>
        </authorList>
    </citation>
    <scope>NUCLEOTIDE SEQUENCE [LARGE SCALE GENOMIC DNA]</scope>
    <source>
        <strain evidence="2 3">GA_2019</strain>
        <tissue evidence="2">Muscle</tissue>
    </source>
</reference>
<dbReference type="EMBL" id="JAHRIO010031277">
    <property type="protein sequence ID" value="MEQ2168618.1"/>
    <property type="molecule type" value="Genomic_DNA"/>
</dbReference>
<gene>
    <name evidence="2" type="ORF">GOODEAATRI_016579</name>
</gene>
<comment type="caution">
    <text evidence="2">The sequence shown here is derived from an EMBL/GenBank/DDBJ whole genome shotgun (WGS) entry which is preliminary data.</text>
</comment>